<dbReference type="SMART" id="SM01110">
    <property type="entry name" value="Cutinase"/>
    <property type="match status" value="1"/>
</dbReference>
<reference evidence="9 10" key="1">
    <citation type="submission" date="2017-08" db="EMBL/GenBank/DDBJ databases">
        <title>Phylogenetic analysis of Mycobacterium avium complex whole genomes.</title>
        <authorList>
            <person name="Caverly L.J."/>
            <person name="Spilker T."/>
            <person name="Lipuma J."/>
        </authorList>
    </citation>
    <scope>NUCLEOTIDE SEQUENCE [LARGE SCALE GENOMIC DNA]</scope>
    <source>
        <strain evidence="9 10">FLAC0165</strain>
    </source>
</reference>
<dbReference type="SUPFAM" id="SSF53474">
    <property type="entry name" value="alpha/beta-Hydrolases"/>
    <property type="match status" value="1"/>
</dbReference>
<evidence type="ECO:0000256" key="8">
    <source>
        <dbReference type="RuleBase" id="RU361263"/>
    </source>
</evidence>
<evidence type="ECO:0000256" key="2">
    <source>
        <dbReference type="ARBA" id="ARBA00007534"/>
    </source>
</evidence>
<evidence type="ECO:0000256" key="3">
    <source>
        <dbReference type="ARBA" id="ARBA00022487"/>
    </source>
</evidence>
<dbReference type="InterPro" id="IPR043580">
    <property type="entry name" value="CUTINASE_1"/>
</dbReference>
<evidence type="ECO:0000313" key="10">
    <source>
        <dbReference type="Proteomes" id="UP000217768"/>
    </source>
</evidence>
<keyword evidence="5" id="KW-0732">Signal</keyword>
<dbReference type="GO" id="GO:0005576">
    <property type="term" value="C:extracellular region"/>
    <property type="evidence" value="ECO:0007669"/>
    <property type="project" value="UniProtKB-SubCell"/>
</dbReference>
<dbReference type="EC" id="3.1.1.-" evidence="8"/>
<gene>
    <name evidence="9" type="ORF">CKJ66_19500</name>
</gene>
<comment type="function">
    <text evidence="8">Catalyzes the hydrolysis of complex carboxylic polyesters found in the cell wall of plants. Degrades cutin, a macromolecule that forms the structure of the plant cuticle.</text>
</comment>
<dbReference type="Pfam" id="PF01083">
    <property type="entry name" value="Cutinase"/>
    <property type="match status" value="1"/>
</dbReference>
<evidence type="ECO:0000256" key="6">
    <source>
        <dbReference type="ARBA" id="ARBA00022801"/>
    </source>
</evidence>
<accession>A0A2A2ZFR7</accession>
<dbReference type="PANTHER" id="PTHR33630:SF9">
    <property type="entry name" value="CUTINASE 4"/>
    <property type="match status" value="1"/>
</dbReference>
<dbReference type="Gene3D" id="3.40.50.1820">
    <property type="entry name" value="alpha/beta hydrolase"/>
    <property type="match status" value="1"/>
</dbReference>
<comment type="subcellular location">
    <subcellularLocation>
        <location evidence="1 8">Secreted</location>
    </subcellularLocation>
</comment>
<dbReference type="InterPro" id="IPR000675">
    <property type="entry name" value="Cutinase/axe"/>
</dbReference>
<proteinExistence type="inferred from homology"/>
<organism evidence="9 10">
    <name type="scientific">Mycobacterium avium</name>
    <dbReference type="NCBI Taxonomy" id="1764"/>
    <lineage>
        <taxon>Bacteria</taxon>
        <taxon>Bacillati</taxon>
        <taxon>Actinomycetota</taxon>
        <taxon>Actinomycetes</taxon>
        <taxon>Mycobacteriales</taxon>
        <taxon>Mycobacteriaceae</taxon>
        <taxon>Mycobacterium</taxon>
        <taxon>Mycobacterium avium complex (MAC)</taxon>
    </lineage>
</organism>
<sequence length="268" mass="27940">MHQCSVDPNCVRHCPVGEQVGILRTAESNPKRSLCLRWTTGCGLRWPALLTAVVGLGLLLQPLPEAQAAQCPNVALVFARGTFEPPGIGVTGEAFLDALRTRLGGLTVEPYAVDYPASLDFWRVAEGVVDASHEVVTLASDCPATRIVMGGYSQGAAVAVYTTTDAVPAGYVLPDGLAGPLPSGVAQHVAVVALFGKPRDSFVQLIDGGAPPLTIGNLFAAKTIDLCAPADPVCSPTGTDRAAHRAYPVNGMTNQAADFAAQRLNVTR</sequence>
<evidence type="ECO:0000256" key="1">
    <source>
        <dbReference type="ARBA" id="ARBA00004613"/>
    </source>
</evidence>
<evidence type="ECO:0000256" key="4">
    <source>
        <dbReference type="ARBA" id="ARBA00022525"/>
    </source>
</evidence>
<name>A0A2A2ZFR7_MYCAV</name>
<evidence type="ECO:0000313" key="9">
    <source>
        <dbReference type="EMBL" id="PBA25278.1"/>
    </source>
</evidence>
<dbReference type="Proteomes" id="UP000217768">
    <property type="component" value="Unassembled WGS sequence"/>
</dbReference>
<keyword evidence="7" id="KW-1015">Disulfide bond</keyword>
<dbReference type="InterPro" id="IPR029058">
    <property type="entry name" value="AB_hydrolase_fold"/>
</dbReference>
<comment type="similarity">
    <text evidence="2 8">Belongs to the cutinase family.</text>
</comment>
<evidence type="ECO:0000256" key="7">
    <source>
        <dbReference type="ARBA" id="ARBA00023157"/>
    </source>
</evidence>
<keyword evidence="6 8" id="KW-0378">Hydrolase</keyword>
<dbReference type="EMBL" id="NSFD01000047">
    <property type="protein sequence ID" value="PBA25278.1"/>
    <property type="molecule type" value="Genomic_DNA"/>
</dbReference>
<evidence type="ECO:0000256" key="5">
    <source>
        <dbReference type="ARBA" id="ARBA00022729"/>
    </source>
</evidence>
<dbReference type="GO" id="GO:0052689">
    <property type="term" value="F:carboxylic ester hydrolase activity"/>
    <property type="evidence" value="ECO:0007669"/>
    <property type="project" value="UniProtKB-KW"/>
</dbReference>
<protein>
    <recommendedName>
        <fullName evidence="8">Cutinase</fullName>
        <ecNumber evidence="8">3.1.1.-</ecNumber>
    </recommendedName>
</protein>
<keyword evidence="3 8" id="KW-0719">Serine esterase</keyword>
<dbReference type="PROSITE" id="PS00155">
    <property type="entry name" value="CUTINASE_1"/>
    <property type="match status" value="1"/>
</dbReference>
<dbReference type="PANTHER" id="PTHR33630">
    <property type="entry name" value="CUTINASE RV1984C-RELATED-RELATED"/>
    <property type="match status" value="1"/>
</dbReference>
<keyword evidence="4 8" id="KW-0964">Secreted</keyword>
<comment type="caution">
    <text evidence="9">The sequence shown here is derived from an EMBL/GenBank/DDBJ whole genome shotgun (WGS) entry which is preliminary data.</text>
</comment>
<dbReference type="AlphaFoldDB" id="A0A2A2ZFR7"/>